<dbReference type="OrthoDB" id="125295at2157"/>
<evidence type="ECO:0000259" key="2">
    <source>
        <dbReference type="PROSITE" id="PS51186"/>
    </source>
</evidence>
<keyword evidence="4" id="KW-1185">Reference proteome</keyword>
<dbReference type="InterPro" id="IPR000182">
    <property type="entry name" value="GNAT_dom"/>
</dbReference>
<dbReference type="PROSITE" id="PS51186">
    <property type="entry name" value="GNAT"/>
    <property type="match status" value="1"/>
</dbReference>
<reference evidence="3 4" key="1">
    <citation type="journal article" date="2014" name="PLoS Genet.">
        <title>Phylogenetically driven sequencing of extremely halophilic archaea reveals strategies for static and dynamic osmo-response.</title>
        <authorList>
            <person name="Becker E.A."/>
            <person name="Seitzer P.M."/>
            <person name="Tritt A."/>
            <person name="Larsen D."/>
            <person name="Krusor M."/>
            <person name="Yao A.I."/>
            <person name="Wu D."/>
            <person name="Madern D."/>
            <person name="Eisen J.A."/>
            <person name="Darling A.E."/>
            <person name="Facciotti M.T."/>
        </authorList>
    </citation>
    <scope>NUCLEOTIDE SEQUENCE [LARGE SCALE GENOMIC DNA]</scope>
    <source>
        <strain evidence="3 4">DSM 12278</strain>
    </source>
</reference>
<protein>
    <submittedName>
        <fullName evidence="3">N-acetyltransferase GCN5</fullName>
    </submittedName>
</protein>
<sequence length="175" mass="19333">MEPTLTIRRYQPGDGPRVQAVHEAAMRRAGAYVEGVPDDDLETIPETYLDTTGTFLVGTVDERIVATGALRPVSETTVAAKYSATPPDSTVELTRLRVAPEHQRRGYGRRLTAALERRARTRGATHVVLDTLSIQSAAQGPYETQGFELVHREPIEQFDDGVDLLVYRKELVESG</sequence>
<dbReference type="Proteomes" id="UP000011554">
    <property type="component" value="Unassembled WGS sequence"/>
</dbReference>
<dbReference type="EMBL" id="AOIO01000021">
    <property type="protein sequence ID" value="ELZ02403.1"/>
    <property type="molecule type" value="Genomic_DNA"/>
</dbReference>
<comment type="caution">
    <text evidence="3">The sequence shown here is derived from an EMBL/GenBank/DDBJ whole genome shotgun (WGS) entry which is preliminary data.</text>
</comment>
<accession>M0AWQ3</accession>
<gene>
    <name evidence="3" type="ORF">C481_07031</name>
</gene>
<dbReference type="InterPro" id="IPR016181">
    <property type="entry name" value="Acyl_CoA_acyltransferase"/>
</dbReference>
<dbReference type="PANTHER" id="PTHR13947">
    <property type="entry name" value="GNAT FAMILY N-ACETYLTRANSFERASE"/>
    <property type="match status" value="1"/>
</dbReference>
<dbReference type="STRING" id="29540.C481_07031"/>
<dbReference type="InterPro" id="IPR050769">
    <property type="entry name" value="NAT_camello-type"/>
</dbReference>
<organism evidence="3 4">
    <name type="scientific">Natrialba asiatica (strain ATCC 700177 / DSM 12278 / JCM 9576 / FERM P-10747 / NBRC 102637 / 172P1)</name>
    <dbReference type="NCBI Taxonomy" id="29540"/>
    <lineage>
        <taxon>Archaea</taxon>
        <taxon>Methanobacteriati</taxon>
        <taxon>Methanobacteriota</taxon>
        <taxon>Stenosarchaea group</taxon>
        <taxon>Halobacteria</taxon>
        <taxon>Halobacteriales</taxon>
        <taxon>Natrialbaceae</taxon>
        <taxon>Natrialba</taxon>
    </lineage>
</organism>
<evidence type="ECO:0000256" key="1">
    <source>
        <dbReference type="ARBA" id="ARBA00022679"/>
    </source>
</evidence>
<dbReference type="RefSeq" id="WP_006108435.1">
    <property type="nucleotide sequence ID" value="NZ_AOIO01000021.1"/>
</dbReference>
<dbReference type="AlphaFoldDB" id="M0AWQ3"/>
<dbReference type="PANTHER" id="PTHR13947:SF37">
    <property type="entry name" value="LD18367P"/>
    <property type="match status" value="1"/>
</dbReference>
<feature type="domain" description="N-acetyltransferase" evidence="2">
    <location>
        <begin position="5"/>
        <end position="172"/>
    </location>
</feature>
<dbReference type="CDD" id="cd04301">
    <property type="entry name" value="NAT_SF"/>
    <property type="match status" value="1"/>
</dbReference>
<evidence type="ECO:0000313" key="4">
    <source>
        <dbReference type="Proteomes" id="UP000011554"/>
    </source>
</evidence>
<dbReference type="PATRIC" id="fig|29540.5.peg.1428"/>
<dbReference type="Gene3D" id="3.40.630.30">
    <property type="match status" value="1"/>
</dbReference>
<keyword evidence="1 3" id="KW-0808">Transferase</keyword>
<dbReference type="Pfam" id="PF00583">
    <property type="entry name" value="Acetyltransf_1"/>
    <property type="match status" value="1"/>
</dbReference>
<name>M0AWQ3_NATA1</name>
<evidence type="ECO:0000313" key="3">
    <source>
        <dbReference type="EMBL" id="ELZ02403.1"/>
    </source>
</evidence>
<dbReference type="eggNOG" id="arCOG00833">
    <property type="taxonomic scope" value="Archaea"/>
</dbReference>
<dbReference type="SUPFAM" id="SSF55729">
    <property type="entry name" value="Acyl-CoA N-acyltransferases (Nat)"/>
    <property type="match status" value="1"/>
</dbReference>
<dbReference type="GO" id="GO:0008080">
    <property type="term" value="F:N-acetyltransferase activity"/>
    <property type="evidence" value="ECO:0007669"/>
    <property type="project" value="InterPro"/>
</dbReference>
<proteinExistence type="predicted"/>